<evidence type="ECO:0000256" key="3">
    <source>
        <dbReference type="ARBA" id="ARBA00012929"/>
    </source>
</evidence>
<dbReference type="NCBIfam" id="TIGR01214">
    <property type="entry name" value="rmlD"/>
    <property type="match status" value="1"/>
</dbReference>
<dbReference type="PANTHER" id="PTHR10491:SF4">
    <property type="entry name" value="METHIONINE ADENOSYLTRANSFERASE 2 SUBUNIT BETA"/>
    <property type="match status" value="1"/>
</dbReference>
<organism evidence="8 9">
    <name type="scientific">Pelodictyon phaeoclathratiforme (strain DSM 5477 / BU-1)</name>
    <dbReference type="NCBI Taxonomy" id="324925"/>
    <lineage>
        <taxon>Bacteria</taxon>
        <taxon>Pseudomonadati</taxon>
        <taxon>Chlorobiota</taxon>
        <taxon>Chlorobiia</taxon>
        <taxon>Chlorobiales</taxon>
        <taxon>Chlorobiaceae</taxon>
        <taxon>Chlorobium/Pelodictyon group</taxon>
        <taxon>Pelodictyon</taxon>
    </lineage>
</organism>
<dbReference type="GO" id="GO:0005829">
    <property type="term" value="C:cytosol"/>
    <property type="evidence" value="ECO:0007669"/>
    <property type="project" value="TreeGrafter"/>
</dbReference>
<keyword evidence="6 8" id="KW-0560">Oxidoreductase</keyword>
<dbReference type="InterPro" id="IPR005913">
    <property type="entry name" value="dTDP_dehydrorham_reduct"/>
</dbReference>
<dbReference type="CDD" id="cd05254">
    <property type="entry name" value="dTDP_HR_like_SDR_e"/>
    <property type="match status" value="1"/>
</dbReference>
<comment type="similarity">
    <text evidence="2 6">Belongs to the dTDP-4-dehydrorhamnose reductase family.</text>
</comment>
<dbReference type="OrthoDB" id="9803892at2"/>
<dbReference type="EMBL" id="CP001110">
    <property type="protein sequence ID" value="ACF44487.1"/>
    <property type="molecule type" value="Genomic_DNA"/>
</dbReference>
<dbReference type="GO" id="GO:0008831">
    <property type="term" value="F:dTDP-4-dehydrorhamnose reductase activity"/>
    <property type="evidence" value="ECO:0007669"/>
    <property type="project" value="UniProtKB-EC"/>
</dbReference>
<dbReference type="Gene3D" id="3.40.50.720">
    <property type="entry name" value="NAD(P)-binding Rossmann-like Domain"/>
    <property type="match status" value="1"/>
</dbReference>
<keyword evidence="9" id="KW-1185">Reference proteome</keyword>
<dbReference type="GO" id="GO:0019305">
    <property type="term" value="P:dTDP-rhamnose biosynthetic process"/>
    <property type="evidence" value="ECO:0007669"/>
    <property type="project" value="UniProtKB-UniPathway"/>
</dbReference>
<dbReference type="PANTHER" id="PTHR10491">
    <property type="entry name" value="DTDP-4-DEHYDRORHAMNOSE REDUCTASE"/>
    <property type="match status" value="1"/>
</dbReference>
<evidence type="ECO:0000256" key="1">
    <source>
        <dbReference type="ARBA" id="ARBA00004781"/>
    </source>
</evidence>
<reference evidence="8 9" key="1">
    <citation type="submission" date="2008-06" db="EMBL/GenBank/DDBJ databases">
        <title>Complete sequence of Pelodictyon phaeoclathratiforme BU-1.</title>
        <authorList>
            <consortium name="US DOE Joint Genome Institute"/>
            <person name="Lucas S."/>
            <person name="Copeland A."/>
            <person name="Lapidus A."/>
            <person name="Glavina del Rio T."/>
            <person name="Dalin E."/>
            <person name="Tice H."/>
            <person name="Bruce D."/>
            <person name="Goodwin L."/>
            <person name="Pitluck S."/>
            <person name="Schmutz J."/>
            <person name="Larimer F."/>
            <person name="Land M."/>
            <person name="Hauser L."/>
            <person name="Kyrpides N."/>
            <person name="Mikhailova N."/>
            <person name="Liu Z."/>
            <person name="Li T."/>
            <person name="Zhao F."/>
            <person name="Overmann J."/>
            <person name="Bryant D.A."/>
            <person name="Richardson P."/>
        </authorList>
    </citation>
    <scope>NUCLEOTIDE SEQUENCE [LARGE SCALE GENOMIC DNA]</scope>
    <source>
        <strain evidence="9">DSM 5477 / BU-1</strain>
    </source>
</reference>
<keyword evidence="6" id="KW-0521">NADP</keyword>
<comment type="catalytic activity">
    <reaction evidence="5">
        <text>dTDP-beta-L-rhamnose + NADP(+) = dTDP-4-dehydro-beta-L-rhamnose + NADPH + H(+)</text>
        <dbReference type="Rhea" id="RHEA:21796"/>
        <dbReference type="ChEBI" id="CHEBI:15378"/>
        <dbReference type="ChEBI" id="CHEBI:57510"/>
        <dbReference type="ChEBI" id="CHEBI:57783"/>
        <dbReference type="ChEBI" id="CHEBI:58349"/>
        <dbReference type="ChEBI" id="CHEBI:62830"/>
        <dbReference type="EC" id="1.1.1.133"/>
    </reaction>
</comment>
<dbReference type="Pfam" id="PF04321">
    <property type="entry name" value="RmlD_sub_bind"/>
    <property type="match status" value="1"/>
</dbReference>
<comment type="function">
    <text evidence="6">Catalyzes the reduction of dTDP-6-deoxy-L-lyxo-4-hexulose to yield dTDP-L-rhamnose.</text>
</comment>
<dbReference type="HOGENOM" id="CLU_045518_1_2_10"/>
<dbReference type="AlphaFoldDB" id="B4SE68"/>
<sequence length="292" mass="32932">MNILVTGSRGQLGSELQELSTRSDNHRFFFYDLPDLDITSPERVAELCREHEIEVIINCAAYTAVDKAESDVDAAFRVNRDGAAVLAACAKERNALLVHISTDYVFNGKSHIPYRETDPATPLGVYGVSKWEGEERIRDIAPSHWIIRTSWLYSIYGANFVKTMLRLGAERSTLNVVADQIGTPTWAADLAGALVSMLERYDKNNHYAGRYHYSNEGVCSWYDFAQAIMELAELPCRVVPVESSQYPQIAERPHYSVLNKSAIKDEWKLEIPYWRVSLAAMLEKLQHGANKG</sequence>
<gene>
    <name evidence="8" type="ordered locus">Ppha_2292</name>
</gene>
<dbReference type="InterPro" id="IPR029903">
    <property type="entry name" value="RmlD-like-bd"/>
</dbReference>
<dbReference type="UniPathway" id="UPA00124"/>
<dbReference type="Proteomes" id="UP000002724">
    <property type="component" value="Chromosome"/>
</dbReference>
<accession>B4SE68</accession>
<dbReference type="EC" id="1.1.1.133" evidence="3 6"/>
<protein>
    <recommendedName>
        <fullName evidence="4 6">dTDP-4-dehydrorhamnose reductase</fullName>
        <ecNumber evidence="3 6">1.1.1.133</ecNumber>
    </recommendedName>
</protein>
<dbReference type="SUPFAM" id="SSF51735">
    <property type="entry name" value="NAD(P)-binding Rossmann-fold domains"/>
    <property type="match status" value="1"/>
</dbReference>
<evidence type="ECO:0000259" key="7">
    <source>
        <dbReference type="Pfam" id="PF04321"/>
    </source>
</evidence>
<dbReference type="Gene3D" id="3.90.25.10">
    <property type="entry name" value="UDP-galactose 4-epimerase, domain 1"/>
    <property type="match status" value="1"/>
</dbReference>
<dbReference type="KEGG" id="pph:Ppha_2292"/>
<evidence type="ECO:0000256" key="6">
    <source>
        <dbReference type="RuleBase" id="RU364082"/>
    </source>
</evidence>
<evidence type="ECO:0000313" key="9">
    <source>
        <dbReference type="Proteomes" id="UP000002724"/>
    </source>
</evidence>
<comment type="pathway">
    <text evidence="1 6">Carbohydrate biosynthesis; dTDP-L-rhamnose biosynthesis.</text>
</comment>
<feature type="domain" description="RmlD-like substrate binding" evidence="7">
    <location>
        <begin position="1"/>
        <end position="286"/>
    </location>
</feature>
<evidence type="ECO:0000256" key="5">
    <source>
        <dbReference type="ARBA" id="ARBA00048200"/>
    </source>
</evidence>
<name>B4SE68_PELPB</name>
<dbReference type="InterPro" id="IPR036291">
    <property type="entry name" value="NAD(P)-bd_dom_sf"/>
</dbReference>
<proteinExistence type="inferred from homology"/>
<dbReference type="RefSeq" id="WP_012508963.1">
    <property type="nucleotide sequence ID" value="NC_011060.1"/>
</dbReference>
<evidence type="ECO:0000256" key="2">
    <source>
        <dbReference type="ARBA" id="ARBA00010944"/>
    </source>
</evidence>
<evidence type="ECO:0000256" key="4">
    <source>
        <dbReference type="ARBA" id="ARBA00017099"/>
    </source>
</evidence>
<dbReference type="eggNOG" id="COG1091">
    <property type="taxonomic scope" value="Bacteria"/>
</dbReference>
<evidence type="ECO:0000313" key="8">
    <source>
        <dbReference type="EMBL" id="ACF44487.1"/>
    </source>
</evidence>
<dbReference type="STRING" id="324925.Ppha_2292"/>